<keyword evidence="2" id="KW-0472">Membrane</keyword>
<organism evidence="4 5">
    <name type="scientific">Frankia nepalensis</name>
    <dbReference type="NCBI Taxonomy" id="1836974"/>
    <lineage>
        <taxon>Bacteria</taxon>
        <taxon>Bacillati</taxon>
        <taxon>Actinomycetota</taxon>
        <taxon>Actinomycetes</taxon>
        <taxon>Frankiales</taxon>
        <taxon>Frankiaceae</taxon>
        <taxon>Frankia</taxon>
    </lineage>
</organism>
<proteinExistence type="predicted"/>
<dbReference type="AlphaFoldDB" id="A0A937RRL9"/>
<evidence type="ECO:0000313" key="5">
    <source>
        <dbReference type="Proteomes" id="UP000604475"/>
    </source>
</evidence>
<accession>A0A937RRL9</accession>
<feature type="region of interest" description="Disordered" evidence="1">
    <location>
        <begin position="340"/>
        <end position="360"/>
    </location>
</feature>
<keyword evidence="2" id="KW-1133">Transmembrane helix</keyword>
<feature type="transmembrane region" description="Helical" evidence="2">
    <location>
        <begin position="313"/>
        <end position="336"/>
    </location>
</feature>
<feature type="chain" id="PRO_5037534081" description="Peptidase" evidence="3">
    <location>
        <begin position="40"/>
        <end position="360"/>
    </location>
</feature>
<feature type="signal peptide" evidence="3">
    <location>
        <begin position="1"/>
        <end position="39"/>
    </location>
</feature>
<evidence type="ECO:0000313" key="4">
    <source>
        <dbReference type="EMBL" id="MBL7633619.1"/>
    </source>
</evidence>
<keyword evidence="3" id="KW-0732">Signal</keyword>
<evidence type="ECO:0000256" key="2">
    <source>
        <dbReference type="SAM" id="Phobius"/>
    </source>
</evidence>
<gene>
    <name evidence="4" type="ORF">I7412_42005</name>
</gene>
<keyword evidence="2" id="KW-0812">Transmembrane</keyword>
<protein>
    <recommendedName>
        <fullName evidence="6">Peptidase</fullName>
    </recommendedName>
</protein>
<dbReference type="EMBL" id="JAEACQ010000390">
    <property type="protein sequence ID" value="MBL7633619.1"/>
    <property type="molecule type" value="Genomic_DNA"/>
</dbReference>
<reference evidence="4" key="1">
    <citation type="submission" date="2020-12" db="EMBL/GenBank/DDBJ databases">
        <title>Genomic characterization of non-nitrogen-fixing Frankia strains.</title>
        <authorList>
            <person name="Carlos-Shanley C."/>
            <person name="Guerra T."/>
            <person name="Hahn D."/>
        </authorList>
    </citation>
    <scope>NUCLEOTIDE SEQUENCE</scope>
    <source>
        <strain evidence="4">CN6</strain>
    </source>
</reference>
<dbReference type="RefSeq" id="WP_203003273.1">
    <property type="nucleotide sequence ID" value="NZ_JADWYU010000243.1"/>
</dbReference>
<evidence type="ECO:0000256" key="1">
    <source>
        <dbReference type="SAM" id="MobiDB-lite"/>
    </source>
</evidence>
<sequence length="360" mass="37757">MRTRTHPRPRIARALAVPRPLIALALAAGSLLPAASAAAEPSAKAAGGIGVRLLEAPTNRADDPRARTYIVDHLLPGTTISRRIEVSNSTDKPQRIALYPAAARISDDGFEFAAGRTANELTSWAEVDPPVLELAAGTDSFVTATIQVPPRASAGERYGVIWAEASAPDSDQNVIIINRVGVRMYLSIGAGGEPPTAFRIDDVVAGRTIDGQPYLRASVTNTGKRALDLNGTAALSEGPGGLSTGQVPVPDGTTVGLGRSTRVTVPFDRALPDGPWTARLTLASGTVHKVRTVRVTFPAGPGERRLKGERSSLLPVVLMAGGVGAVAAVALSLVAARRRQRYRPRRGGQESRDGDRDGQS</sequence>
<keyword evidence="5" id="KW-1185">Reference proteome</keyword>
<name>A0A937RRL9_9ACTN</name>
<feature type="compositionally biased region" description="Basic and acidic residues" evidence="1">
    <location>
        <begin position="347"/>
        <end position="360"/>
    </location>
</feature>
<comment type="caution">
    <text evidence="4">The sequence shown here is derived from an EMBL/GenBank/DDBJ whole genome shotgun (WGS) entry which is preliminary data.</text>
</comment>
<evidence type="ECO:0000256" key="3">
    <source>
        <dbReference type="SAM" id="SignalP"/>
    </source>
</evidence>
<evidence type="ECO:0008006" key="6">
    <source>
        <dbReference type="Google" id="ProtNLM"/>
    </source>
</evidence>
<dbReference type="Proteomes" id="UP000604475">
    <property type="component" value="Unassembled WGS sequence"/>
</dbReference>